<dbReference type="PANTHER" id="PTHR42982">
    <property type="entry name" value="SEC-INDEPENDENT PROTEIN TRANSLOCASE PROTEIN TATA"/>
    <property type="match status" value="1"/>
</dbReference>
<evidence type="ECO:0000256" key="7">
    <source>
        <dbReference type="ARBA" id="ARBA00023010"/>
    </source>
</evidence>
<sequence>MRPQLWHIIVLLVVVLLIFGASKLPDITRNVGKSMKIFKQEVRELRDDVDAVDPNSTTDAPAAPQGSQTQSVPTSTQQGSSGTAPGDTPGDPNR</sequence>
<keyword evidence="7 9" id="KW-0811">Translocation</keyword>
<evidence type="ECO:0000256" key="1">
    <source>
        <dbReference type="ARBA" id="ARBA00004162"/>
    </source>
</evidence>
<keyword evidence="6 9" id="KW-1133">Transmembrane helix</keyword>
<comment type="function">
    <text evidence="9">Part of the twin-arginine translocation (Tat) system that transports large folded proteins containing a characteristic twin-arginine motif in their signal peptide across membranes. TatA could form the protein-conducting channel of the Tat system.</text>
</comment>
<keyword evidence="4 9" id="KW-0812">Transmembrane</keyword>
<proteinExistence type="inferred from homology"/>
<accession>A0A7M4DT00</accession>
<evidence type="ECO:0000256" key="9">
    <source>
        <dbReference type="HAMAP-Rule" id="MF_00236"/>
    </source>
</evidence>
<dbReference type="Gene3D" id="1.20.5.3310">
    <property type="match status" value="1"/>
</dbReference>
<evidence type="ECO:0000256" key="8">
    <source>
        <dbReference type="ARBA" id="ARBA00023136"/>
    </source>
</evidence>
<evidence type="ECO:0000256" key="4">
    <source>
        <dbReference type="ARBA" id="ARBA00022692"/>
    </source>
</evidence>
<evidence type="ECO:0000313" key="12">
    <source>
        <dbReference type="Proteomes" id="UP000419743"/>
    </source>
</evidence>
<comment type="caution">
    <text evidence="11">The sequence shown here is derived from an EMBL/GenBank/DDBJ whole genome shotgun (WGS) entry which is preliminary data.</text>
</comment>
<keyword evidence="3 9" id="KW-1003">Cell membrane</keyword>
<evidence type="ECO:0000256" key="6">
    <source>
        <dbReference type="ARBA" id="ARBA00022989"/>
    </source>
</evidence>
<dbReference type="NCBIfam" id="NF001854">
    <property type="entry name" value="PRK00575.1"/>
    <property type="match status" value="1"/>
</dbReference>
<evidence type="ECO:0000256" key="5">
    <source>
        <dbReference type="ARBA" id="ARBA00022927"/>
    </source>
</evidence>
<keyword evidence="5 9" id="KW-0653">Protein transport</keyword>
<dbReference type="HAMAP" id="MF_00236">
    <property type="entry name" value="TatA_E"/>
    <property type="match status" value="1"/>
</dbReference>
<dbReference type="NCBIfam" id="TIGR01411">
    <property type="entry name" value="tatAE"/>
    <property type="match status" value="1"/>
</dbReference>
<reference evidence="11 12" key="1">
    <citation type="submission" date="2019-11" db="EMBL/GenBank/DDBJ databases">
        <authorList>
            <person name="Criscuolo A."/>
        </authorList>
    </citation>
    <scope>NUCLEOTIDE SEQUENCE [LARGE SCALE GENOMIC DNA]</scope>
    <source>
        <strain evidence="11">CIP111667</strain>
    </source>
</reference>
<evidence type="ECO:0000256" key="3">
    <source>
        <dbReference type="ARBA" id="ARBA00022475"/>
    </source>
</evidence>
<dbReference type="Proteomes" id="UP000419743">
    <property type="component" value="Unassembled WGS sequence"/>
</dbReference>
<keyword evidence="2 9" id="KW-0813">Transport</keyword>
<dbReference type="InterPro" id="IPR006312">
    <property type="entry name" value="TatA/E"/>
</dbReference>
<dbReference type="RefSeq" id="WP_156743841.1">
    <property type="nucleotide sequence ID" value="NZ_CACRYJ010000071.1"/>
</dbReference>
<protein>
    <recommendedName>
        <fullName evidence="9">Sec-independent protein translocase protein TatA</fullName>
    </recommendedName>
</protein>
<feature type="region of interest" description="Disordered" evidence="10">
    <location>
        <begin position="48"/>
        <end position="94"/>
    </location>
</feature>
<dbReference type="GO" id="GO:0033281">
    <property type="term" value="C:TAT protein transport complex"/>
    <property type="evidence" value="ECO:0007669"/>
    <property type="project" value="UniProtKB-UniRule"/>
</dbReference>
<dbReference type="EMBL" id="CACRYJ010000071">
    <property type="protein sequence ID" value="VZO40594.1"/>
    <property type="molecule type" value="Genomic_DNA"/>
</dbReference>
<dbReference type="GO" id="GO:0008320">
    <property type="term" value="F:protein transmembrane transporter activity"/>
    <property type="evidence" value="ECO:0007669"/>
    <property type="project" value="UniProtKB-UniRule"/>
</dbReference>
<comment type="subcellular location">
    <subcellularLocation>
        <location evidence="1 9">Cell membrane</location>
        <topology evidence="1 9">Single-pass membrane protein</topology>
    </subcellularLocation>
</comment>
<comment type="similarity">
    <text evidence="9">Belongs to the TatA/E family.</text>
</comment>
<dbReference type="GO" id="GO:0043953">
    <property type="term" value="P:protein transport by the Tat complex"/>
    <property type="evidence" value="ECO:0007669"/>
    <property type="project" value="UniProtKB-UniRule"/>
</dbReference>
<gene>
    <name evidence="9" type="primary">tatA</name>
    <name evidence="11" type="ORF">HALOF300_05302</name>
</gene>
<dbReference type="PANTHER" id="PTHR42982:SF8">
    <property type="entry name" value="SEC-INDEPENDENT PROTEIN TRANSLOCASE PROTEIN TATA"/>
    <property type="match status" value="1"/>
</dbReference>
<dbReference type="Pfam" id="PF02416">
    <property type="entry name" value="TatA_B_E"/>
    <property type="match status" value="1"/>
</dbReference>
<organism evidence="11 12">
    <name type="scientific">Occultella aeris</name>
    <dbReference type="NCBI Taxonomy" id="2761496"/>
    <lineage>
        <taxon>Bacteria</taxon>
        <taxon>Bacillati</taxon>
        <taxon>Actinomycetota</taxon>
        <taxon>Actinomycetes</taxon>
        <taxon>Micrococcales</taxon>
        <taxon>Ruaniaceae</taxon>
        <taxon>Occultella</taxon>
    </lineage>
</organism>
<keyword evidence="12" id="KW-1185">Reference proteome</keyword>
<feature type="compositionally biased region" description="Low complexity" evidence="10">
    <location>
        <begin position="64"/>
        <end position="86"/>
    </location>
</feature>
<comment type="subunit">
    <text evidence="9">The Tat system comprises two distinct complexes: a TatABC complex, containing multiple copies of TatA, TatB and TatC subunits, and a separate TatA complex, containing only TatA subunits. Substrates initially bind to the TatABC complex, which probably triggers association of the separate TatA complex to form the active translocon.</text>
</comment>
<evidence type="ECO:0000256" key="10">
    <source>
        <dbReference type="SAM" id="MobiDB-lite"/>
    </source>
</evidence>
<dbReference type="InterPro" id="IPR003369">
    <property type="entry name" value="TatA/B/E"/>
</dbReference>
<evidence type="ECO:0000256" key="2">
    <source>
        <dbReference type="ARBA" id="ARBA00022448"/>
    </source>
</evidence>
<keyword evidence="8 9" id="KW-0472">Membrane</keyword>
<name>A0A7M4DT00_9MICO</name>
<evidence type="ECO:0000313" key="11">
    <source>
        <dbReference type="EMBL" id="VZO40594.1"/>
    </source>
</evidence>
<dbReference type="AlphaFoldDB" id="A0A7M4DT00"/>